<evidence type="ECO:0000313" key="2">
    <source>
        <dbReference type="EMBL" id="RUS77953.1"/>
    </source>
</evidence>
<dbReference type="InterPro" id="IPR050801">
    <property type="entry name" value="Ca-Dep_Lectins_ImmuneDev"/>
</dbReference>
<dbReference type="Pfam" id="PF00059">
    <property type="entry name" value="Lectin_C"/>
    <property type="match status" value="1"/>
</dbReference>
<sequence>MFYRFPVAGASSNTREVFMQETSYLECQSVQLGGSWIAPSLIACNIRCMNTENCQAAVFNEASGLCRLGSVAFGPLPNFTLTGAIPETGSLDKIYYMQQPPPPCDTANNFTIYDKCGTSACLYLSTSRADGYRDAKTVCSQMNSRPFVGNTLAKYSLFWYVSKDIISDNTFIGLTDIKVEGTFVWENGEPLSAEQQQYIWMPGQPSNTRGKEDCVEARHWSWGEATTALNDVDCAFQTSYVCERCEQC</sequence>
<dbReference type="Proteomes" id="UP000271974">
    <property type="component" value="Unassembled WGS sequence"/>
</dbReference>
<dbReference type="EMBL" id="RQTK01000540">
    <property type="protein sequence ID" value="RUS77953.1"/>
    <property type="molecule type" value="Genomic_DNA"/>
</dbReference>
<comment type="caution">
    <text evidence="2">The sequence shown here is derived from an EMBL/GenBank/DDBJ whole genome shotgun (WGS) entry which is preliminary data.</text>
</comment>
<evidence type="ECO:0000259" key="1">
    <source>
        <dbReference type="PROSITE" id="PS50041"/>
    </source>
</evidence>
<gene>
    <name evidence="2" type="ORF">EGW08_014262</name>
</gene>
<accession>A0A433T8P3</accession>
<dbReference type="Gene3D" id="3.10.100.10">
    <property type="entry name" value="Mannose-Binding Protein A, subunit A"/>
    <property type="match status" value="1"/>
</dbReference>
<dbReference type="InterPro" id="IPR016186">
    <property type="entry name" value="C-type_lectin-like/link_sf"/>
</dbReference>
<reference evidence="2 3" key="1">
    <citation type="submission" date="2019-01" db="EMBL/GenBank/DDBJ databases">
        <title>A draft genome assembly of the solar-powered sea slug Elysia chlorotica.</title>
        <authorList>
            <person name="Cai H."/>
            <person name="Li Q."/>
            <person name="Fang X."/>
            <person name="Li J."/>
            <person name="Curtis N.E."/>
            <person name="Altenburger A."/>
            <person name="Shibata T."/>
            <person name="Feng M."/>
            <person name="Maeda T."/>
            <person name="Schwartz J.A."/>
            <person name="Shigenobu S."/>
            <person name="Lundholm N."/>
            <person name="Nishiyama T."/>
            <person name="Yang H."/>
            <person name="Hasebe M."/>
            <person name="Li S."/>
            <person name="Pierce S.K."/>
            <person name="Wang J."/>
        </authorList>
    </citation>
    <scope>NUCLEOTIDE SEQUENCE [LARGE SCALE GENOMIC DNA]</scope>
    <source>
        <strain evidence="2">EC2010</strain>
        <tissue evidence="2">Whole organism of an adult</tissue>
    </source>
</reference>
<proteinExistence type="predicted"/>
<dbReference type="InterPro" id="IPR001304">
    <property type="entry name" value="C-type_lectin-like"/>
</dbReference>
<dbReference type="InterPro" id="IPR016187">
    <property type="entry name" value="CTDL_fold"/>
</dbReference>
<dbReference type="PROSITE" id="PS50041">
    <property type="entry name" value="C_TYPE_LECTIN_2"/>
    <property type="match status" value="1"/>
</dbReference>
<keyword evidence="3" id="KW-1185">Reference proteome</keyword>
<organism evidence="2 3">
    <name type="scientific">Elysia chlorotica</name>
    <name type="common">Eastern emerald elysia</name>
    <name type="synonym">Sea slug</name>
    <dbReference type="NCBI Taxonomy" id="188477"/>
    <lineage>
        <taxon>Eukaryota</taxon>
        <taxon>Metazoa</taxon>
        <taxon>Spiralia</taxon>
        <taxon>Lophotrochozoa</taxon>
        <taxon>Mollusca</taxon>
        <taxon>Gastropoda</taxon>
        <taxon>Heterobranchia</taxon>
        <taxon>Euthyneura</taxon>
        <taxon>Panpulmonata</taxon>
        <taxon>Sacoglossa</taxon>
        <taxon>Placobranchoidea</taxon>
        <taxon>Plakobranchidae</taxon>
        <taxon>Elysia</taxon>
    </lineage>
</organism>
<dbReference type="AlphaFoldDB" id="A0A433T8P3"/>
<dbReference type="SMART" id="SM00034">
    <property type="entry name" value="CLECT"/>
    <property type="match status" value="1"/>
</dbReference>
<dbReference type="OrthoDB" id="6068836at2759"/>
<dbReference type="SUPFAM" id="SSF56436">
    <property type="entry name" value="C-type lectin-like"/>
    <property type="match status" value="1"/>
</dbReference>
<feature type="domain" description="C-type lectin" evidence="1">
    <location>
        <begin position="117"/>
        <end position="243"/>
    </location>
</feature>
<name>A0A433T8P3_ELYCH</name>
<protein>
    <recommendedName>
        <fullName evidence="1">C-type lectin domain-containing protein</fullName>
    </recommendedName>
</protein>
<evidence type="ECO:0000313" key="3">
    <source>
        <dbReference type="Proteomes" id="UP000271974"/>
    </source>
</evidence>
<dbReference type="PANTHER" id="PTHR22801:SF63">
    <property type="entry name" value="C-TYPE LECTIN DOMAIN-CONTAINING PROTEIN"/>
    <property type="match status" value="1"/>
</dbReference>
<dbReference type="PANTHER" id="PTHR22801">
    <property type="entry name" value="LITHOSTATHINE"/>
    <property type="match status" value="1"/>
</dbReference>